<dbReference type="AlphaFoldDB" id="A0A7S4UMG6"/>
<reference evidence="1" key="1">
    <citation type="submission" date="2021-01" db="EMBL/GenBank/DDBJ databases">
        <authorList>
            <person name="Corre E."/>
            <person name="Pelletier E."/>
            <person name="Niang G."/>
            <person name="Scheremetjew M."/>
            <person name="Finn R."/>
            <person name="Kale V."/>
            <person name="Holt S."/>
            <person name="Cochrane G."/>
            <person name="Meng A."/>
            <person name="Brown T."/>
            <person name="Cohen L."/>
        </authorList>
    </citation>
    <scope>NUCLEOTIDE SEQUENCE</scope>
    <source>
        <strain evidence="1">CCMP3105</strain>
    </source>
</reference>
<protein>
    <submittedName>
        <fullName evidence="1">Uncharacterized protein</fullName>
    </submittedName>
</protein>
<dbReference type="EMBL" id="HBNR01026141">
    <property type="protein sequence ID" value="CAE4578297.1"/>
    <property type="molecule type" value="Transcribed_RNA"/>
</dbReference>
<proteinExistence type="predicted"/>
<name>A0A7S4UMG6_9DINO</name>
<gene>
    <name evidence="1" type="ORF">AMON00008_LOCUS17634</name>
</gene>
<accession>A0A7S4UMG6</accession>
<evidence type="ECO:0000313" key="1">
    <source>
        <dbReference type="EMBL" id="CAE4578297.1"/>
    </source>
</evidence>
<organism evidence="1">
    <name type="scientific">Alexandrium monilatum</name>
    <dbReference type="NCBI Taxonomy" id="311494"/>
    <lineage>
        <taxon>Eukaryota</taxon>
        <taxon>Sar</taxon>
        <taxon>Alveolata</taxon>
        <taxon>Dinophyceae</taxon>
        <taxon>Gonyaulacales</taxon>
        <taxon>Pyrocystaceae</taxon>
        <taxon>Alexandrium</taxon>
    </lineage>
</organism>
<sequence>MACDTESYYKSPLLNFIPASHPRSWTEEKRRVEVGKRVLANPDAGVATFVADLKNPDLAITGFQMEPVTLYKHMGQSRVLKCKVSWEAGGQKREAVCGTGYDELLEVVQSCAYTIEPVQPAQVFVQYGTWNPMATPGIYKLVRRPDYQKLMEDPDRVYREWVKEQNAARRKMEAKLGWDKLGN</sequence>